<sequence length="419" mass="48125">MTPSFIQMSPGCYILVVSPMITGLVVFIALEQPRLKCDCDVHNEWIECYETSADPRFQFRRSQQQQYDNSRSRSNVSARNLDTESLWPQVVNAKRKHVIPKQIKDNVSKFPVTQIRIVASPTPTITENRFTSKKRPEMTVLLMKKPVVRIRFLRSYLRISTNANCLQSLVPKPELLYGAMTPAVDYTFNEKVRESIASSESFCFNNFDKYQKEICDHTCECGSDAAVPDVSHHVTCRPLEDPLRYVRWKVLCWPQVFSLRADFCYACFGWSVYDKLNGTAEPNCGSQECSVCEFPLHDGATVDITTAFLHGDMEEEVYMKCPDGIDLIEEGWNLDDDFVELLRTIYGTKQAARQYRKKFMNFMEAKGFERTHAEQCLLKRIDNNGTVVICVYVDDCLLTGDRKAIDVAMEDIESAFETR</sequence>
<dbReference type="OrthoDB" id="47885at2759"/>
<keyword evidence="3" id="KW-0695">RNA-directed DNA polymerase</keyword>
<keyword evidence="4" id="KW-1185">Reference proteome</keyword>
<evidence type="ECO:0000256" key="1">
    <source>
        <dbReference type="SAM" id="Phobius"/>
    </source>
</evidence>
<protein>
    <submittedName>
        <fullName evidence="3">Reverse transcriptase RNA-dependent DNA polymerase</fullName>
    </submittedName>
</protein>
<name>A0A9K3KSJ2_9STRA</name>
<evidence type="ECO:0000313" key="4">
    <source>
        <dbReference type="Proteomes" id="UP000693970"/>
    </source>
</evidence>
<proteinExistence type="predicted"/>
<keyword evidence="3" id="KW-0808">Transferase</keyword>
<dbReference type="Proteomes" id="UP000693970">
    <property type="component" value="Unassembled WGS sequence"/>
</dbReference>
<keyword evidence="1" id="KW-0472">Membrane</keyword>
<evidence type="ECO:0000313" key="3">
    <source>
        <dbReference type="EMBL" id="KAG7348742.1"/>
    </source>
</evidence>
<feature type="domain" description="Reverse transcriptase Ty1/copia-type" evidence="2">
    <location>
        <begin position="301"/>
        <end position="416"/>
    </location>
</feature>
<keyword evidence="1" id="KW-1133">Transmembrane helix</keyword>
<reference evidence="3" key="2">
    <citation type="submission" date="2021-04" db="EMBL/GenBank/DDBJ databases">
        <authorList>
            <person name="Podell S."/>
        </authorList>
    </citation>
    <scope>NUCLEOTIDE SEQUENCE</scope>
    <source>
        <strain evidence="3">Hildebrandi</strain>
    </source>
</reference>
<reference evidence="3" key="1">
    <citation type="journal article" date="2021" name="Sci. Rep.">
        <title>Diploid genomic architecture of Nitzschia inconspicua, an elite biomass production diatom.</title>
        <authorList>
            <person name="Oliver A."/>
            <person name="Podell S."/>
            <person name="Pinowska A."/>
            <person name="Traller J.C."/>
            <person name="Smith S.R."/>
            <person name="McClure R."/>
            <person name="Beliaev A."/>
            <person name="Bohutskyi P."/>
            <person name="Hill E.A."/>
            <person name="Rabines A."/>
            <person name="Zheng H."/>
            <person name="Allen L.Z."/>
            <person name="Kuo A."/>
            <person name="Grigoriev I.V."/>
            <person name="Allen A.E."/>
            <person name="Hazlebeck D."/>
            <person name="Allen E.E."/>
        </authorList>
    </citation>
    <scope>NUCLEOTIDE SEQUENCE</scope>
    <source>
        <strain evidence="3">Hildebrandi</strain>
    </source>
</reference>
<dbReference type="AlphaFoldDB" id="A0A9K3KSJ2"/>
<dbReference type="Pfam" id="PF07727">
    <property type="entry name" value="RVT_2"/>
    <property type="match status" value="1"/>
</dbReference>
<keyword evidence="1" id="KW-0812">Transmembrane</keyword>
<dbReference type="InterPro" id="IPR013103">
    <property type="entry name" value="RVT_2"/>
</dbReference>
<comment type="caution">
    <text evidence="3">The sequence shown here is derived from an EMBL/GenBank/DDBJ whole genome shotgun (WGS) entry which is preliminary data.</text>
</comment>
<organism evidence="3 4">
    <name type="scientific">Nitzschia inconspicua</name>
    <dbReference type="NCBI Taxonomy" id="303405"/>
    <lineage>
        <taxon>Eukaryota</taxon>
        <taxon>Sar</taxon>
        <taxon>Stramenopiles</taxon>
        <taxon>Ochrophyta</taxon>
        <taxon>Bacillariophyta</taxon>
        <taxon>Bacillariophyceae</taxon>
        <taxon>Bacillariophycidae</taxon>
        <taxon>Bacillariales</taxon>
        <taxon>Bacillariaceae</taxon>
        <taxon>Nitzschia</taxon>
    </lineage>
</organism>
<dbReference type="GO" id="GO:0003964">
    <property type="term" value="F:RNA-directed DNA polymerase activity"/>
    <property type="evidence" value="ECO:0007669"/>
    <property type="project" value="UniProtKB-KW"/>
</dbReference>
<accession>A0A9K3KSJ2</accession>
<evidence type="ECO:0000259" key="2">
    <source>
        <dbReference type="Pfam" id="PF07727"/>
    </source>
</evidence>
<keyword evidence="3" id="KW-0548">Nucleotidyltransferase</keyword>
<dbReference type="EMBL" id="JAGRRH010000019">
    <property type="protein sequence ID" value="KAG7348742.1"/>
    <property type="molecule type" value="Genomic_DNA"/>
</dbReference>
<gene>
    <name evidence="3" type="ORF">IV203_011339</name>
</gene>
<feature type="transmembrane region" description="Helical" evidence="1">
    <location>
        <begin position="12"/>
        <end position="30"/>
    </location>
</feature>